<evidence type="ECO:0000256" key="1">
    <source>
        <dbReference type="SAM" id="MobiDB-lite"/>
    </source>
</evidence>
<feature type="region of interest" description="Disordered" evidence="1">
    <location>
        <begin position="72"/>
        <end position="124"/>
    </location>
</feature>
<name>A0A6A6WF21_9PEZI</name>
<dbReference type="EMBL" id="ML996567">
    <property type="protein sequence ID" value="KAF2761135.1"/>
    <property type="molecule type" value="Genomic_DNA"/>
</dbReference>
<reference evidence="2" key="1">
    <citation type="journal article" date="2020" name="Stud. Mycol.">
        <title>101 Dothideomycetes genomes: a test case for predicting lifestyles and emergence of pathogens.</title>
        <authorList>
            <person name="Haridas S."/>
            <person name="Albert R."/>
            <person name="Binder M."/>
            <person name="Bloem J."/>
            <person name="Labutti K."/>
            <person name="Salamov A."/>
            <person name="Andreopoulos B."/>
            <person name="Baker S."/>
            <person name="Barry K."/>
            <person name="Bills G."/>
            <person name="Bluhm B."/>
            <person name="Cannon C."/>
            <person name="Castanera R."/>
            <person name="Culley D."/>
            <person name="Daum C."/>
            <person name="Ezra D."/>
            <person name="Gonzalez J."/>
            <person name="Henrissat B."/>
            <person name="Kuo A."/>
            <person name="Liang C."/>
            <person name="Lipzen A."/>
            <person name="Lutzoni F."/>
            <person name="Magnuson J."/>
            <person name="Mondo S."/>
            <person name="Nolan M."/>
            <person name="Ohm R."/>
            <person name="Pangilinan J."/>
            <person name="Park H.-J."/>
            <person name="Ramirez L."/>
            <person name="Alfaro M."/>
            <person name="Sun H."/>
            <person name="Tritt A."/>
            <person name="Yoshinaga Y."/>
            <person name="Zwiers L.-H."/>
            <person name="Turgeon B."/>
            <person name="Goodwin S."/>
            <person name="Spatafora J."/>
            <person name="Crous P."/>
            <person name="Grigoriev I."/>
        </authorList>
    </citation>
    <scope>NUCLEOTIDE SEQUENCE</scope>
    <source>
        <strain evidence="2">CBS 121739</strain>
    </source>
</reference>
<keyword evidence="3" id="KW-1185">Reference proteome</keyword>
<feature type="compositionally biased region" description="Pro residues" evidence="1">
    <location>
        <begin position="104"/>
        <end position="116"/>
    </location>
</feature>
<evidence type="ECO:0000313" key="2">
    <source>
        <dbReference type="EMBL" id="KAF2761135.1"/>
    </source>
</evidence>
<dbReference type="RefSeq" id="XP_033603586.1">
    <property type="nucleotide sequence ID" value="XM_033740192.1"/>
</dbReference>
<gene>
    <name evidence="2" type="ORF">EJ05DRAFT_253853</name>
</gene>
<organism evidence="2 3">
    <name type="scientific">Pseudovirgaria hyperparasitica</name>
    <dbReference type="NCBI Taxonomy" id="470096"/>
    <lineage>
        <taxon>Eukaryota</taxon>
        <taxon>Fungi</taxon>
        <taxon>Dikarya</taxon>
        <taxon>Ascomycota</taxon>
        <taxon>Pezizomycotina</taxon>
        <taxon>Dothideomycetes</taxon>
        <taxon>Dothideomycetes incertae sedis</taxon>
        <taxon>Acrospermales</taxon>
        <taxon>Acrospermaceae</taxon>
        <taxon>Pseudovirgaria</taxon>
    </lineage>
</organism>
<accession>A0A6A6WF21</accession>
<protein>
    <submittedName>
        <fullName evidence="2">Uncharacterized protein</fullName>
    </submittedName>
</protein>
<dbReference type="AlphaFoldDB" id="A0A6A6WF21"/>
<dbReference type="Proteomes" id="UP000799437">
    <property type="component" value="Unassembled WGS sequence"/>
</dbReference>
<sequence>MYCVLGEYMHNARTYKSTHIRIQCVSTFFSAFRFVCRSSGKQSTLGMETKQKRRENTNLYIYSVSQPVNQSIHHHQHPTYVPSHPTKHTIASTPHHTPHHTPRPHPNPTQPPPNQPNQPKKMRPIPLSIPIANLMSILLLSALTASLPTTQSACAARVVRRYGIYAATGLELGLRSGAAGHVDEEDDGVVRANGGNGDGDGAR</sequence>
<evidence type="ECO:0000313" key="3">
    <source>
        <dbReference type="Proteomes" id="UP000799437"/>
    </source>
</evidence>
<dbReference type="GeneID" id="54481246"/>
<proteinExistence type="predicted"/>